<accession>A0A9X2W0Z0</accession>
<feature type="transmembrane region" description="Helical" evidence="1">
    <location>
        <begin position="6"/>
        <end position="30"/>
    </location>
</feature>
<reference evidence="2" key="1">
    <citation type="submission" date="2022-09" db="EMBL/GenBank/DDBJ databases">
        <title>The genome sequence of Tsuneonella sp. YG55.</title>
        <authorList>
            <person name="Liu Y."/>
        </authorList>
    </citation>
    <scope>NUCLEOTIDE SEQUENCE</scope>
    <source>
        <strain evidence="2">YG55</strain>
    </source>
</reference>
<comment type="caution">
    <text evidence="2">The sequence shown here is derived from an EMBL/GenBank/DDBJ whole genome shotgun (WGS) entry which is preliminary data.</text>
</comment>
<evidence type="ECO:0000313" key="2">
    <source>
        <dbReference type="EMBL" id="MCT2557905.1"/>
    </source>
</evidence>
<sequence length="144" mass="15403">MTTAELTVLGWGVLLLLAYGGLHVGGLELIRRLKPSQDNHRYLGLLATFWGLALLHLVEIAVGAVALALVLSGEGHGSLSEGFGSTAADFLYLAGTSFGTLGYTQLDATGPIRLLIMVLSLSGFMLITWSATFIYTIWGESFRE</sequence>
<keyword evidence="1" id="KW-0472">Membrane</keyword>
<name>A0A9X2W0Z0_9SPHN</name>
<proteinExistence type="predicted"/>
<dbReference type="RefSeq" id="WP_259960658.1">
    <property type="nucleotide sequence ID" value="NZ_JAOAMV010000001.1"/>
</dbReference>
<keyword evidence="3" id="KW-1185">Reference proteome</keyword>
<keyword evidence="1" id="KW-0812">Transmembrane</keyword>
<feature type="transmembrane region" description="Helical" evidence="1">
    <location>
        <begin position="83"/>
        <end position="103"/>
    </location>
</feature>
<feature type="transmembrane region" description="Helical" evidence="1">
    <location>
        <begin position="115"/>
        <end position="138"/>
    </location>
</feature>
<gene>
    <name evidence="2" type="ORF">N0B51_02800</name>
</gene>
<dbReference type="SUPFAM" id="SSF81324">
    <property type="entry name" value="Voltage-gated potassium channels"/>
    <property type="match status" value="1"/>
</dbReference>
<evidence type="ECO:0000313" key="3">
    <source>
        <dbReference type="Proteomes" id="UP001142648"/>
    </source>
</evidence>
<feature type="transmembrane region" description="Helical" evidence="1">
    <location>
        <begin position="42"/>
        <end position="71"/>
    </location>
</feature>
<evidence type="ECO:0008006" key="4">
    <source>
        <dbReference type="Google" id="ProtNLM"/>
    </source>
</evidence>
<keyword evidence="1" id="KW-1133">Transmembrane helix</keyword>
<protein>
    <recommendedName>
        <fullName evidence="4">Ion channel</fullName>
    </recommendedName>
</protein>
<dbReference type="EMBL" id="JAOAMV010000001">
    <property type="protein sequence ID" value="MCT2557905.1"/>
    <property type="molecule type" value="Genomic_DNA"/>
</dbReference>
<dbReference type="AlphaFoldDB" id="A0A9X2W0Z0"/>
<organism evidence="2 3">
    <name type="scientific">Tsuneonella litorea</name>
    <dbReference type="NCBI Taxonomy" id="2976475"/>
    <lineage>
        <taxon>Bacteria</taxon>
        <taxon>Pseudomonadati</taxon>
        <taxon>Pseudomonadota</taxon>
        <taxon>Alphaproteobacteria</taxon>
        <taxon>Sphingomonadales</taxon>
        <taxon>Erythrobacteraceae</taxon>
        <taxon>Tsuneonella</taxon>
    </lineage>
</organism>
<evidence type="ECO:0000256" key="1">
    <source>
        <dbReference type="SAM" id="Phobius"/>
    </source>
</evidence>
<dbReference type="Proteomes" id="UP001142648">
    <property type="component" value="Unassembled WGS sequence"/>
</dbReference>